<dbReference type="SUPFAM" id="SSF48371">
    <property type="entry name" value="ARM repeat"/>
    <property type="match status" value="1"/>
</dbReference>
<dbReference type="InterPro" id="IPR016024">
    <property type="entry name" value="ARM-type_fold"/>
</dbReference>
<gene>
    <name evidence="1" type="ORF">PMAYCL1PPCAC_27156</name>
</gene>
<dbReference type="Proteomes" id="UP001328107">
    <property type="component" value="Unassembled WGS sequence"/>
</dbReference>
<evidence type="ECO:0000313" key="2">
    <source>
        <dbReference type="Proteomes" id="UP001328107"/>
    </source>
</evidence>
<name>A0AAN5D514_9BILA</name>
<feature type="non-terminal residue" evidence="1">
    <location>
        <position position="1"/>
    </location>
</feature>
<dbReference type="AlphaFoldDB" id="A0AAN5D514"/>
<evidence type="ECO:0000313" key="1">
    <source>
        <dbReference type="EMBL" id="GMR56961.1"/>
    </source>
</evidence>
<comment type="caution">
    <text evidence="1">The sequence shown here is derived from an EMBL/GenBank/DDBJ whole genome shotgun (WGS) entry which is preliminary data.</text>
</comment>
<keyword evidence="2" id="KW-1185">Reference proteome</keyword>
<dbReference type="EMBL" id="BTRK01000006">
    <property type="protein sequence ID" value="GMR56961.1"/>
    <property type="molecule type" value="Genomic_DNA"/>
</dbReference>
<reference evidence="2" key="1">
    <citation type="submission" date="2022-10" db="EMBL/GenBank/DDBJ databases">
        <title>Genome assembly of Pristionchus species.</title>
        <authorList>
            <person name="Yoshida K."/>
            <person name="Sommer R.J."/>
        </authorList>
    </citation>
    <scope>NUCLEOTIDE SEQUENCE [LARGE SCALE GENOMIC DNA]</scope>
    <source>
        <strain evidence="2">RS5460</strain>
    </source>
</reference>
<sequence length="397" mass="45280">GIAPYTDEISSALISVLNVCTTSQGTHLSRVANRILPDVLSVLQPKGVEAMRGLWKAYWKTLQRLIKEDPRRELTQDYIESVGKCVEKLGKEGVSVDEMNEIGGMIREQMEDEKRRREQPVGRLENIDLLEGLEYLVGKLFIARGTSFCHYLRPSMPLLFTLIDSSIIKVWGVKLITHLCTFAPDMALYYRPQILQLFIPLFHDEISENRVTASHFLASISKIDRREWKGLAVESLKSLYEMISRPDARTDEYNKATDNGISSICLILKNCGEAIVGREKYNHALKKLLVFLPIRDDGEQVGHVYGFLADLIEAGNQTILGEPNVNSPRLLALLVKALHFDIFSTEHGDYDLKKRLKTIIQEIGETDCFYEWVERAEFNNDEYETLERLIGDNPDDE</sequence>
<proteinExistence type="predicted"/>
<dbReference type="Gene3D" id="1.25.10.10">
    <property type="entry name" value="Leucine-rich Repeat Variant"/>
    <property type="match status" value="1"/>
</dbReference>
<accession>A0AAN5D514</accession>
<protein>
    <submittedName>
        <fullName evidence="1">Uncharacterized protein</fullName>
    </submittedName>
</protein>
<dbReference type="InterPro" id="IPR011989">
    <property type="entry name" value="ARM-like"/>
</dbReference>
<organism evidence="1 2">
    <name type="scientific">Pristionchus mayeri</name>
    <dbReference type="NCBI Taxonomy" id="1317129"/>
    <lineage>
        <taxon>Eukaryota</taxon>
        <taxon>Metazoa</taxon>
        <taxon>Ecdysozoa</taxon>
        <taxon>Nematoda</taxon>
        <taxon>Chromadorea</taxon>
        <taxon>Rhabditida</taxon>
        <taxon>Rhabditina</taxon>
        <taxon>Diplogasteromorpha</taxon>
        <taxon>Diplogasteroidea</taxon>
        <taxon>Neodiplogasteridae</taxon>
        <taxon>Pristionchus</taxon>
    </lineage>
</organism>